<gene>
    <name evidence="2" type="ORF">SIMMY50_215</name>
</gene>
<evidence type="ECO:0000256" key="1">
    <source>
        <dbReference type="SAM" id="MobiDB-lite"/>
    </source>
</evidence>
<keyword evidence="3" id="KW-1185">Reference proteome</keyword>
<dbReference type="SUPFAM" id="SSF52490">
    <property type="entry name" value="Tubulin nucleotide-binding domain-like"/>
    <property type="match status" value="1"/>
</dbReference>
<name>A0A173GDA7_9CAUD</name>
<dbReference type="Gene3D" id="3.40.50.1440">
    <property type="entry name" value="Tubulin/FtsZ, GTPase domain"/>
    <property type="match status" value="1"/>
</dbReference>
<protein>
    <recommendedName>
        <fullName evidence="4">Tubulin-like protein</fullName>
    </recommendedName>
</protein>
<sequence length="324" mass="35797">MSKRLTRIYACGGAAINITAAQKDQHDQLGFSDLSVSRIDTSDKNIKPGMSPNSVYILENADGSGKERKHNYKAIVASLEQILAMHKPGDYNIVMMSASGGSGSVIGPVIIGELLKRKIPVVALVVGTIGSETETQNSINTLKSLAGVSEAQKAPLVMSYFPVNQHFDQREVDKQVLTTMTLLLNLFDSKNIEIDYKDIVNFLNYTNIRNTRPGLVGLETYNDDELQTIAGTSPLSMASVFKDDNRPFLPVTPDYHATGTRDQDMKDERMQFNAHYVITSAPVKMAFEDLNKRMKQITDQQHTRGQNFNLLGDGDQGDDNGMFL</sequence>
<reference evidence="3" key="1">
    <citation type="submission" date="2016-03" db="EMBL/GenBank/DDBJ databases">
        <authorList>
            <person name="Sharma R."/>
            <person name="Simister A.R."/>
            <person name="Berg J.A."/>
            <person name="Jensen G.L."/>
            <person name="Keele B.R."/>
            <person name="Ward M.E.H."/>
            <person name="Breakwell D.P."/>
            <person name="Hope S."/>
            <person name="Grose J.H."/>
        </authorList>
    </citation>
    <scope>NUCLEOTIDE SEQUENCE [LARGE SCALE GENOMIC DNA]</scope>
</reference>
<evidence type="ECO:0000313" key="2">
    <source>
        <dbReference type="EMBL" id="ANH51674.1"/>
    </source>
</evidence>
<dbReference type="EMBL" id="KU886223">
    <property type="protein sequence ID" value="ANH51674.1"/>
    <property type="molecule type" value="Genomic_DNA"/>
</dbReference>
<feature type="region of interest" description="Disordered" evidence="1">
    <location>
        <begin position="302"/>
        <end position="324"/>
    </location>
</feature>
<accession>A0A173GDA7</accession>
<organism evidence="2 3">
    <name type="scientific">Erwinia phage vB_EamM_Simmy50</name>
    <dbReference type="NCBI Taxonomy" id="1815988"/>
    <lineage>
        <taxon>Viruses</taxon>
        <taxon>Duplodnaviria</taxon>
        <taxon>Heunggongvirae</taxon>
        <taxon>Uroviricota</taxon>
        <taxon>Caudoviricetes</taxon>
        <taxon>Chimalliviridae</taxon>
        <taxon>Agricanvirus</taxon>
        <taxon>Agricanvirus simmy50</taxon>
    </lineage>
</organism>
<feature type="compositionally biased region" description="Low complexity" evidence="1">
    <location>
        <begin position="309"/>
        <end position="324"/>
    </location>
</feature>
<dbReference type="InterPro" id="IPR036525">
    <property type="entry name" value="Tubulin/FtsZ_GTPase_sf"/>
</dbReference>
<evidence type="ECO:0000313" key="3">
    <source>
        <dbReference type="Proteomes" id="UP000222975"/>
    </source>
</evidence>
<proteinExistence type="predicted"/>
<dbReference type="Proteomes" id="UP000222975">
    <property type="component" value="Segment"/>
</dbReference>
<evidence type="ECO:0008006" key="4">
    <source>
        <dbReference type="Google" id="ProtNLM"/>
    </source>
</evidence>